<accession>A0ABW6UJ12</accession>
<organism evidence="2 3">
    <name type="scientific">Streptomyces bluensis</name>
    <dbReference type="NCBI Taxonomy" id="33897"/>
    <lineage>
        <taxon>Bacteria</taxon>
        <taxon>Bacillati</taxon>
        <taxon>Actinomycetota</taxon>
        <taxon>Actinomycetes</taxon>
        <taxon>Kitasatosporales</taxon>
        <taxon>Streptomycetaceae</taxon>
        <taxon>Streptomyces</taxon>
    </lineage>
</organism>
<feature type="compositionally biased region" description="Basic and acidic residues" evidence="1">
    <location>
        <begin position="23"/>
        <end position="35"/>
    </location>
</feature>
<dbReference type="EMBL" id="JBIAWJ010000004">
    <property type="protein sequence ID" value="MFF4522018.1"/>
    <property type="molecule type" value="Genomic_DNA"/>
</dbReference>
<feature type="region of interest" description="Disordered" evidence="1">
    <location>
        <begin position="17"/>
        <end position="38"/>
    </location>
</feature>
<sequence length="193" mass="20321">MTPPSMADAVAAVENACRSARSAPREEPERRHRTDQPPAVVREVAAVLETAFRSHGLAVPDQTPYGIVAVTGHAGPGVPRAAFATVDAVTLFEAESSWTEVLADAYPDVGWLFLVCADFGRLRGPRAGAAYPELLAGAGALAHALRLAVSCPRPGARIHTSSHRPVTSAVRRRHPGMRHLVTVSASPLDGSPT</sequence>
<dbReference type="RefSeq" id="WP_387885612.1">
    <property type="nucleotide sequence ID" value="NZ_JBIAWJ010000004.1"/>
</dbReference>
<evidence type="ECO:0000313" key="3">
    <source>
        <dbReference type="Proteomes" id="UP001602058"/>
    </source>
</evidence>
<dbReference type="Proteomes" id="UP001602058">
    <property type="component" value="Unassembled WGS sequence"/>
</dbReference>
<reference evidence="2 3" key="1">
    <citation type="submission" date="2024-10" db="EMBL/GenBank/DDBJ databases">
        <title>The Natural Products Discovery Center: Release of the First 8490 Sequenced Strains for Exploring Actinobacteria Biosynthetic Diversity.</title>
        <authorList>
            <person name="Kalkreuter E."/>
            <person name="Kautsar S.A."/>
            <person name="Yang D."/>
            <person name="Bader C.D."/>
            <person name="Teijaro C.N."/>
            <person name="Fluegel L."/>
            <person name="Davis C.M."/>
            <person name="Simpson J.R."/>
            <person name="Lauterbach L."/>
            <person name="Steele A.D."/>
            <person name="Gui C."/>
            <person name="Meng S."/>
            <person name="Li G."/>
            <person name="Viehrig K."/>
            <person name="Ye F."/>
            <person name="Su P."/>
            <person name="Kiefer A.F."/>
            <person name="Nichols A."/>
            <person name="Cepeda A.J."/>
            <person name="Yan W."/>
            <person name="Fan B."/>
            <person name="Jiang Y."/>
            <person name="Adhikari A."/>
            <person name="Zheng C.-J."/>
            <person name="Schuster L."/>
            <person name="Cowan T.M."/>
            <person name="Smanski M.J."/>
            <person name="Chevrette M.G."/>
            <person name="De Carvalho L.P.S."/>
            <person name="Shen B."/>
        </authorList>
    </citation>
    <scope>NUCLEOTIDE SEQUENCE [LARGE SCALE GENOMIC DNA]</scope>
    <source>
        <strain evidence="2 3">NPDC001390</strain>
    </source>
</reference>
<evidence type="ECO:0000256" key="1">
    <source>
        <dbReference type="SAM" id="MobiDB-lite"/>
    </source>
</evidence>
<protein>
    <submittedName>
        <fullName evidence="2">Uncharacterized protein</fullName>
    </submittedName>
</protein>
<gene>
    <name evidence="2" type="ORF">ACFY1D_11310</name>
</gene>
<proteinExistence type="predicted"/>
<keyword evidence="3" id="KW-1185">Reference proteome</keyword>
<evidence type="ECO:0000313" key="2">
    <source>
        <dbReference type="EMBL" id="MFF4522018.1"/>
    </source>
</evidence>
<name>A0ABW6UJ12_9ACTN</name>
<comment type="caution">
    <text evidence="2">The sequence shown here is derived from an EMBL/GenBank/DDBJ whole genome shotgun (WGS) entry which is preliminary data.</text>
</comment>